<feature type="compositionally biased region" description="Basic and acidic residues" evidence="1">
    <location>
        <begin position="11"/>
        <end position="20"/>
    </location>
</feature>
<feature type="domain" description="Myb-like" evidence="2">
    <location>
        <begin position="313"/>
        <end position="362"/>
    </location>
</feature>
<dbReference type="GO" id="GO:0045944">
    <property type="term" value="P:positive regulation of transcription by RNA polymerase II"/>
    <property type="evidence" value="ECO:0007669"/>
    <property type="project" value="TreeGrafter"/>
</dbReference>
<feature type="region of interest" description="Disordered" evidence="1">
    <location>
        <begin position="1"/>
        <end position="24"/>
    </location>
</feature>
<feature type="domain" description="HTH myb-type" evidence="3">
    <location>
        <begin position="313"/>
        <end position="366"/>
    </location>
</feature>
<dbReference type="Proteomes" id="UP000826573">
    <property type="component" value="Unassembled WGS sequence"/>
</dbReference>
<dbReference type="PROSITE" id="PS51294">
    <property type="entry name" value="HTH_MYB"/>
    <property type="match status" value="1"/>
</dbReference>
<dbReference type="InterPro" id="IPR009057">
    <property type="entry name" value="Homeodomain-like_sf"/>
</dbReference>
<evidence type="ECO:0008006" key="6">
    <source>
        <dbReference type="Google" id="ProtNLM"/>
    </source>
</evidence>
<dbReference type="Pfam" id="PF00249">
    <property type="entry name" value="Myb_DNA-binding"/>
    <property type="match status" value="2"/>
</dbReference>
<dbReference type="InterPro" id="IPR001005">
    <property type="entry name" value="SANT/Myb"/>
</dbReference>
<protein>
    <recommendedName>
        <fullName evidence="6">MYB DNA-binding domain-containing protein</fullName>
    </recommendedName>
</protein>
<proteinExistence type="predicted"/>
<dbReference type="PANTHER" id="PTHR45614:SF238">
    <property type="entry name" value="MYB-LIKE TRANSCRIPTION FACTOR (EUROFUNG)"/>
    <property type="match status" value="1"/>
</dbReference>
<accession>A0A9P8HQF6</accession>
<dbReference type="SUPFAM" id="SSF46689">
    <property type="entry name" value="Homeodomain-like"/>
    <property type="match status" value="1"/>
</dbReference>
<evidence type="ECO:0000313" key="5">
    <source>
        <dbReference type="Proteomes" id="UP000826573"/>
    </source>
</evidence>
<feature type="compositionally biased region" description="Low complexity" evidence="1">
    <location>
        <begin position="209"/>
        <end position="247"/>
    </location>
</feature>
<dbReference type="CDD" id="cd00167">
    <property type="entry name" value="SANT"/>
    <property type="match status" value="2"/>
</dbReference>
<organism evidence="4 5">
    <name type="scientific">Trichoderma semiorbis</name>
    <dbReference type="NCBI Taxonomy" id="1491008"/>
    <lineage>
        <taxon>Eukaryota</taxon>
        <taxon>Fungi</taxon>
        <taxon>Dikarya</taxon>
        <taxon>Ascomycota</taxon>
        <taxon>Pezizomycotina</taxon>
        <taxon>Sordariomycetes</taxon>
        <taxon>Hypocreomycetidae</taxon>
        <taxon>Hypocreales</taxon>
        <taxon>Hypocreaceae</taxon>
        <taxon>Trichoderma</taxon>
    </lineage>
</organism>
<dbReference type="AlphaFoldDB" id="A0A9P8HQF6"/>
<feature type="compositionally biased region" description="Low complexity" evidence="1">
    <location>
        <begin position="255"/>
        <end position="277"/>
    </location>
</feature>
<sequence length="419" mass="45843">MRCATPRHASHSAEMRHEPAPRTATPLCAPASMAPLEMSPGDSTWPFPSHASATVLHWPSAFSFKRPAEARPSQRIASHRLASCAPSNERPAEHATLLTPTHPIQSSTRYCTIWPHLTSTRFNHSQLTLADPRPFRLSGVPTSTTASVGLRQPALIMQQWQVGPVPDYVYSNSPHPSNDMHNHPYPADMARRNDRMEFPYGAQPNMAAQQQHHPTPVQPPMSVSQQPPNGPPSQQQTPTQPAAQPPNARSRKRPAQNAAPSPATAAAPPPVAAAQGQPPAPTPPAPQAAPPQAQPTANDNANSTDAASGPPTKKSRTNTPWTPQEELRLKQMRDAGNSWAEIAKTFPTRTEGSVKKHWYKDMHYAEFAEDESQALLNAIKEYENNKWKVIGQKVGKPAKACEQYAKEHFPDLFGNPKGR</sequence>
<dbReference type="GO" id="GO:0000981">
    <property type="term" value="F:DNA-binding transcription factor activity, RNA polymerase II-specific"/>
    <property type="evidence" value="ECO:0007669"/>
    <property type="project" value="TreeGrafter"/>
</dbReference>
<keyword evidence="5" id="KW-1185">Reference proteome</keyword>
<dbReference type="PANTHER" id="PTHR45614">
    <property type="entry name" value="MYB PROTEIN-RELATED"/>
    <property type="match status" value="1"/>
</dbReference>
<evidence type="ECO:0000256" key="1">
    <source>
        <dbReference type="SAM" id="MobiDB-lite"/>
    </source>
</evidence>
<feature type="region of interest" description="Disordered" evidence="1">
    <location>
        <begin position="205"/>
        <end position="334"/>
    </location>
</feature>
<name>A0A9P8HQF6_9HYPO</name>
<dbReference type="InterPro" id="IPR017930">
    <property type="entry name" value="Myb_dom"/>
</dbReference>
<dbReference type="GO" id="GO:0000978">
    <property type="term" value="F:RNA polymerase II cis-regulatory region sequence-specific DNA binding"/>
    <property type="evidence" value="ECO:0007669"/>
    <property type="project" value="TreeGrafter"/>
</dbReference>
<evidence type="ECO:0000313" key="4">
    <source>
        <dbReference type="EMBL" id="KAH0525797.1"/>
    </source>
</evidence>
<feature type="compositionally biased region" description="Pro residues" evidence="1">
    <location>
        <begin position="278"/>
        <end position="293"/>
    </location>
</feature>
<reference evidence="4 5" key="1">
    <citation type="submission" date="2021-08" db="EMBL/GenBank/DDBJ databases">
        <title>The highly contiguous genome resource for Trichoderma semiorbis FJ059, a fungal antagonistic to plant pathogens.</title>
        <authorList>
            <person name="Liu T."/>
        </authorList>
    </citation>
    <scope>NUCLEOTIDE SEQUENCE [LARGE SCALE GENOMIC DNA]</scope>
    <source>
        <strain evidence="4 5">FJ059</strain>
    </source>
</reference>
<dbReference type="GO" id="GO:0000278">
    <property type="term" value="P:mitotic cell cycle"/>
    <property type="evidence" value="ECO:0007669"/>
    <property type="project" value="TreeGrafter"/>
</dbReference>
<dbReference type="EMBL" id="JAIMJC010000004">
    <property type="protein sequence ID" value="KAH0525797.1"/>
    <property type="molecule type" value="Genomic_DNA"/>
</dbReference>
<evidence type="ECO:0000259" key="2">
    <source>
        <dbReference type="PROSITE" id="PS50090"/>
    </source>
</evidence>
<dbReference type="PROSITE" id="PS50090">
    <property type="entry name" value="MYB_LIKE"/>
    <property type="match status" value="1"/>
</dbReference>
<dbReference type="Gene3D" id="1.10.10.60">
    <property type="entry name" value="Homeodomain-like"/>
    <property type="match status" value="1"/>
</dbReference>
<evidence type="ECO:0000259" key="3">
    <source>
        <dbReference type="PROSITE" id="PS51294"/>
    </source>
</evidence>
<dbReference type="GO" id="GO:0005634">
    <property type="term" value="C:nucleus"/>
    <property type="evidence" value="ECO:0007669"/>
    <property type="project" value="TreeGrafter"/>
</dbReference>
<dbReference type="InterPro" id="IPR050560">
    <property type="entry name" value="MYB_TF"/>
</dbReference>
<dbReference type="SMART" id="SM00717">
    <property type="entry name" value="SANT"/>
    <property type="match status" value="2"/>
</dbReference>
<comment type="caution">
    <text evidence="4">The sequence shown here is derived from an EMBL/GenBank/DDBJ whole genome shotgun (WGS) entry which is preliminary data.</text>
</comment>
<feature type="compositionally biased region" description="Low complexity" evidence="1">
    <location>
        <begin position="294"/>
        <end position="308"/>
    </location>
</feature>
<gene>
    <name evidence="4" type="ORF">TsFJ059_009214</name>
</gene>